<reference evidence="2" key="1">
    <citation type="journal article" date="2023" name="Mar. Drugs">
        <title>Gemmata algarum, a Novel Planctomycete Isolated from an Algal Mat, Displays Antimicrobial Activity.</title>
        <authorList>
            <person name="Kumar G."/>
            <person name="Kallscheuer N."/>
            <person name="Kashif M."/>
            <person name="Ahamad S."/>
            <person name="Jagadeeshwari U."/>
            <person name="Pannikurungottu S."/>
            <person name="Haufschild T."/>
            <person name="Kabuu M."/>
            <person name="Sasikala C."/>
            <person name="Jogler C."/>
            <person name="Ramana C."/>
        </authorList>
    </citation>
    <scope>NUCLEOTIDE SEQUENCE [LARGE SCALE GENOMIC DNA]</scope>
    <source>
        <strain evidence="2">JC673</strain>
    </source>
</reference>
<accession>A0ABU5EZ03</accession>
<dbReference type="Proteomes" id="UP001272242">
    <property type="component" value="Unassembled WGS sequence"/>
</dbReference>
<gene>
    <name evidence="1" type="ORF">R5W23_001378</name>
</gene>
<evidence type="ECO:0000313" key="1">
    <source>
        <dbReference type="EMBL" id="MDY3560153.1"/>
    </source>
</evidence>
<comment type="caution">
    <text evidence="1">The sequence shown here is derived from an EMBL/GenBank/DDBJ whole genome shotgun (WGS) entry which is preliminary data.</text>
</comment>
<evidence type="ECO:0000313" key="2">
    <source>
        <dbReference type="Proteomes" id="UP001272242"/>
    </source>
</evidence>
<keyword evidence="2" id="KW-1185">Reference proteome</keyword>
<proteinExistence type="predicted"/>
<sequence>MLLISFRVELPVAARKEAWKLATKQKVVVVAERAEVTTYGIKVTAPAFKKAEKDRGRAARGA</sequence>
<name>A0ABU5EZ03_9BACT</name>
<dbReference type="RefSeq" id="WP_261185376.1">
    <property type="nucleotide sequence ID" value="NZ_JAXBLV010000175.1"/>
</dbReference>
<organism evidence="1 2">
    <name type="scientific">Gemmata algarum</name>
    <dbReference type="NCBI Taxonomy" id="2975278"/>
    <lineage>
        <taxon>Bacteria</taxon>
        <taxon>Pseudomonadati</taxon>
        <taxon>Planctomycetota</taxon>
        <taxon>Planctomycetia</taxon>
        <taxon>Gemmatales</taxon>
        <taxon>Gemmataceae</taxon>
        <taxon>Gemmata</taxon>
    </lineage>
</organism>
<dbReference type="EMBL" id="JAXBLV010000175">
    <property type="protein sequence ID" value="MDY3560153.1"/>
    <property type="molecule type" value="Genomic_DNA"/>
</dbReference>
<protein>
    <submittedName>
        <fullName evidence="1">Uncharacterized protein</fullName>
    </submittedName>
</protein>